<dbReference type="EMBL" id="JACGWJ010000011">
    <property type="protein sequence ID" value="KAL0387612.1"/>
    <property type="molecule type" value="Genomic_DNA"/>
</dbReference>
<comment type="caution">
    <text evidence="2">The sequence shown here is derived from an EMBL/GenBank/DDBJ whole genome shotgun (WGS) entry which is preliminary data.</text>
</comment>
<keyword evidence="2" id="KW-0346">Stress response</keyword>
<sequence>MSLIPSFFGNRRSNVFDPISLDIWDPLRASPSPPPSPISPPPPRNHSHRQRPHRLERDAGSPCVQGGCSWVEERRS</sequence>
<proteinExistence type="predicted"/>
<feature type="compositionally biased region" description="Pro residues" evidence="1">
    <location>
        <begin position="31"/>
        <end position="44"/>
    </location>
</feature>
<feature type="region of interest" description="Disordered" evidence="1">
    <location>
        <begin position="25"/>
        <end position="76"/>
    </location>
</feature>
<reference evidence="2" key="2">
    <citation type="journal article" date="2024" name="Plant">
        <title>Genomic evolution and insights into agronomic trait innovations of Sesamum species.</title>
        <authorList>
            <person name="Miao H."/>
            <person name="Wang L."/>
            <person name="Qu L."/>
            <person name="Liu H."/>
            <person name="Sun Y."/>
            <person name="Le M."/>
            <person name="Wang Q."/>
            <person name="Wei S."/>
            <person name="Zheng Y."/>
            <person name="Lin W."/>
            <person name="Duan Y."/>
            <person name="Cao H."/>
            <person name="Xiong S."/>
            <person name="Wang X."/>
            <person name="Wei L."/>
            <person name="Li C."/>
            <person name="Ma Q."/>
            <person name="Ju M."/>
            <person name="Zhao R."/>
            <person name="Li G."/>
            <person name="Mu C."/>
            <person name="Tian Q."/>
            <person name="Mei H."/>
            <person name="Zhang T."/>
            <person name="Gao T."/>
            <person name="Zhang H."/>
        </authorList>
    </citation>
    <scope>NUCLEOTIDE SEQUENCE</scope>
    <source>
        <strain evidence="2">G02</strain>
    </source>
</reference>
<gene>
    <name evidence="2" type="ORF">Sradi_2643000</name>
</gene>
<evidence type="ECO:0000256" key="1">
    <source>
        <dbReference type="SAM" id="MobiDB-lite"/>
    </source>
</evidence>
<protein>
    <submittedName>
        <fullName evidence="2">Class I heat shock protein</fullName>
    </submittedName>
</protein>
<name>A0AAW2S5E9_SESRA</name>
<accession>A0AAW2S5E9</accession>
<dbReference type="AlphaFoldDB" id="A0AAW2S5E9"/>
<reference evidence="2" key="1">
    <citation type="submission" date="2020-06" db="EMBL/GenBank/DDBJ databases">
        <authorList>
            <person name="Li T."/>
            <person name="Hu X."/>
            <person name="Zhang T."/>
            <person name="Song X."/>
            <person name="Zhang H."/>
            <person name="Dai N."/>
            <person name="Sheng W."/>
            <person name="Hou X."/>
            <person name="Wei L."/>
        </authorList>
    </citation>
    <scope>NUCLEOTIDE SEQUENCE</scope>
    <source>
        <strain evidence="2">G02</strain>
        <tissue evidence="2">Leaf</tissue>
    </source>
</reference>
<organism evidence="2">
    <name type="scientific">Sesamum radiatum</name>
    <name type="common">Black benniseed</name>
    <dbReference type="NCBI Taxonomy" id="300843"/>
    <lineage>
        <taxon>Eukaryota</taxon>
        <taxon>Viridiplantae</taxon>
        <taxon>Streptophyta</taxon>
        <taxon>Embryophyta</taxon>
        <taxon>Tracheophyta</taxon>
        <taxon>Spermatophyta</taxon>
        <taxon>Magnoliopsida</taxon>
        <taxon>eudicotyledons</taxon>
        <taxon>Gunneridae</taxon>
        <taxon>Pentapetalae</taxon>
        <taxon>asterids</taxon>
        <taxon>lamiids</taxon>
        <taxon>Lamiales</taxon>
        <taxon>Pedaliaceae</taxon>
        <taxon>Sesamum</taxon>
    </lineage>
</organism>
<evidence type="ECO:0000313" key="2">
    <source>
        <dbReference type="EMBL" id="KAL0387612.1"/>
    </source>
</evidence>